<comment type="subcellular location">
    <subcellularLocation>
        <location evidence="1">Membrane</location>
        <topology evidence="1">Multi-pass membrane protein</topology>
    </subcellularLocation>
</comment>
<dbReference type="InterPro" id="IPR032808">
    <property type="entry name" value="DoxX"/>
</dbReference>
<protein>
    <submittedName>
        <fullName evidence="6">DoxX family membrane protein</fullName>
    </submittedName>
</protein>
<keyword evidence="4 5" id="KW-0472">Membrane</keyword>
<gene>
    <name evidence="6" type="ORF">I5907_18340</name>
</gene>
<comment type="caution">
    <text evidence="6">The sequence shown here is derived from an EMBL/GenBank/DDBJ whole genome shotgun (WGS) entry which is preliminary data.</text>
</comment>
<accession>A0A931MED0</accession>
<dbReference type="Proteomes" id="UP000628448">
    <property type="component" value="Unassembled WGS sequence"/>
</dbReference>
<evidence type="ECO:0000313" key="6">
    <source>
        <dbReference type="EMBL" id="MBG9378204.1"/>
    </source>
</evidence>
<evidence type="ECO:0000256" key="3">
    <source>
        <dbReference type="ARBA" id="ARBA00022989"/>
    </source>
</evidence>
<dbReference type="AlphaFoldDB" id="A0A931MED0"/>
<name>A0A931MED0_9BACT</name>
<dbReference type="RefSeq" id="WP_196992247.1">
    <property type="nucleotide sequence ID" value="NZ_JADWYR010000002.1"/>
</dbReference>
<keyword evidence="2 5" id="KW-0812">Transmembrane</keyword>
<feature type="transmembrane region" description="Helical" evidence="5">
    <location>
        <begin position="50"/>
        <end position="68"/>
    </location>
</feature>
<evidence type="ECO:0000256" key="1">
    <source>
        <dbReference type="ARBA" id="ARBA00004141"/>
    </source>
</evidence>
<dbReference type="Pfam" id="PF07681">
    <property type="entry name" value="DoxX"/>
    <property type="match status" value="1"/>
</dbReference>
<dbReference type="GO" id="GO:0016020">
    <property type="term" value="C:membrane"/>
    <property type="evidence" value="ECO:0007669"/>
    <property type="project" value="UniProtKB-SubCell"/>
</dbReference>
<feature type="transmembrane region" description="Helical" evidence="5">
    <location>
        <begin position="73"/>
        <end position="92"/>
    </location>
</feature>
<sequence>MKTATTISRITLGFLYLVFGLDFFFHFIPYQPNHTGNTAAFKSGLMAAGYFYPMMKVLQVAGGISLLFNRYAAFAAVVLFPVSVNVFLFHTMLVPSGWYMGVILLATNLFLGYAWRKYYSSMFVRKPDV</sequence>
<proteinExistence type="predicted"/>
<feature type="transmembrane region" description="Helical" evidence="5">
    <location>
        <begin position="12"/>
        <end position="30"/>
    </location>
</feature>
<organism evidence="6 7">
    <name type="scientific">Panacibacter microcysteis</name>
    <dbReference type="NCBI Taxonomy" id="2793269"/>
    <lineage>
        <taxon>Bacteria</taxon>
        <taxon>Pseudomonadati</taxon>
        <taxon>Bacteroidota</taxon>
        <taxon>Chitinophagia</taxon>
        <taxon>Chitinophagales</taxon>
        <taxon>Chitinophagaceae</taxon>
        <taxon>Panacibacter</taxon>
    </lineage>
</organism>
<reference evidence="6" key="1">
    <citation type="submission" date="2020-11" db="EMBL/GenBank/DDBJ databases">
        <title>Bacterial whole genome sequence for Panacibacter sp. DH6.</title>
        <authorList>
            <person name="Le V."/>
            <person name="Ko S."/>
            <person name="Ahn C.-Y."/>
            <person name="Oh H.-M."/>
        </authorList>
    </citation>
    <scope>NUCLEOTIDE SEQUENCE</scope>
    <source>
        <strain evidence="6">DH6</strain>
    </source>
</reference>
<feature type="transmembrane region" description="Helical" evidence="5">
    <location>
        <begin position="98"/>
        <end position="115"/>
    </location>
</feature>
<dbReference type="EMBL" id="JADWYR010000002">
    <property type="protein sequence ID" value="MBG9378204.1"/>
    <property type="molecule type" value="Genomic_DNA"/>
</dbReference>
<evidence type="ECO:0000256" key="5">
    <source>
        <dbReference type="SAM" id="Phobius"/>
    </source>
</evidence>
<evidence type="ECO:0000313" key="7">
    <source>
        <dbReference type="Proteomes" id="UP000628448"/>
    </source>
</evidence>
<evidence type="ECO:0000256" key="2">
    <source>
        <dbReference type="ARBA" id="ARBA00022692"/>
    </source>
</evidence>
<keyword evidence="7" id="KW-1185">Reference proteome</keyword>
<evidence type="ECO:0000256" key="4">
    <source>
        <dbReference type="ARBA" id="ARBA00023136"/>
    </source>
</evidence>
<keyword evidence="3 5" id="KW-1133">Transmembrane helix</keyword>